<organism evidence="2 3">
    <name type="scientific">Engystomops pustulosus</name>
    <name type="common">Tungara frog</name>
    <name type="synonym">Physalaemus pustulosus</name>
    <dbReference type="NCBI Taxonomy" id="76066"/>
    <lineage>
        <taxon>Eukaryota</taxon>
        <taxon>Metazoa</taxon>
        <taxon>Chordata</taxon>
        <taxon>Craniata</taxon>
        <taxon>Vertebrata</taxon>
        <taxon>Euteleostomi</taxon>
        <taxon>Amphibia</taxon>
        <taxon>Batrachia</taxon>
        <taxon>Anura</taxon>
        <taxon>Neobatrachia</taxon>
        <taxon>Hyloidea</taxon>
        <taxon>Leptodactylidae</taxon>
        <taxon>Leiuperinae</taxon>
        <taxon>Engystomops</taxon>
    </lineage>
</organism>
<gene>
    <name evidence="2" type="ORF">GDO81_022041</name>
</gene>
<dbReference type="AlphaFoldDB" id="A0AAV6YNJ3"/>
<keyword evidence="3" id="KW-1185">Reference proteome</keyword>
<dbReference type="PROSITE" id="PS50283">
    <property type="entry name" value="NA_SOLUT_SYMP_3"/>
    <property type="match status" value="1"/>
</dbReference>
<name>A0AAV6YNJ3_ENGPU</name>
<feature type="non-terminal residue" evidence="2">
    <location>
        <position position="1"/>
    </location>
</feature>
<dbReference type="PANTHER" id="PTHR11819">
    <property type="entry name" value="SOLUTE CARRIER FAMILY 5"/>
    <property type="match status" value="1"/>
</dbReference>
<keyword evidence="1" id="KW-0472">Membrane</keyword>
<reference evidence="2" key="1">
    <citation type="thesis" date="2020" institute="ProQuest LLC" country="789 East Eisenhower Parkway, Ann Arbor, MI, USA">
        <title>Comparative Genomics and Chromosome Evolution.</title>
        <authorList>
            <person name="Mudd A.B."/>
        </authorList>
    </citation>
    <scope>NUCLEOTIDE SEQUENCE</scope>
    <source>
        <strain evidence="2">237g6f4</strain>
        <tissue evidence="2">Blood</tissue>
    </source>
</reference>
<evidence type="ECO:0000313" key="2">
    <source>
        <dbReference type="EMBL" id="KAG8538812.1"/>
    </source>
</evidence>
<dbReference type="PANTHER" id="PTHR11819:SF96">
    <property type="entry name" value="SODIUM_GLUCOSE COTRANSPORTER 4"/>
    <property type="match status" value="1"/>
</dbReference>
<keyword evidence="1" id="KW-0812">Transmembrane</keyword>
<feature type="transmembrane region" description="Helical" evidence="1">
    <location>
        <begin position="28"/>
        <end position="49"/>
    </location>
</feature>
<dbReference type="InterPro" id="IPR001734">
    <property type="entry name" value="Na/solute_symporter"/>
</dbReference>
<protein>
    <submittedName>
        <fullName evidence="2">Uncharacterized protein</fullName>
    </submittedName>
</protein>
<dbReference type="GO" id="GO:0005886">
    <property type="term" value="C:plasma membrane"/>
    <property type="evidence" value="ECO:0007669"/>
    <property type="project" value="TreeGrafter"/>
</dbReference>
<dbReference type="EMBL" id="WNYA01018490">
    <property type="protein sequence ID" value="KAG8538812.1"/>
    <property type="molecule type" value="Genomic_DNA"/>
</dbReference>
<evidence type="ECO:0000313" key="3">
    <source>
        <dbReference type="Proteomes" id="UP000824782"/>
    </source>
</evidence>
<evidence type="ECO:0000256" key="1">
    <source>
        <dbReference type="SAM" id="Phobius"/>
    </source>
</evidence>
<dbReference type="Proteomes" id="UP000824782">
    <property type="component" value="Unassembled WGS sequence"/>
</dbReference>
<accession>A0AAV6YNJ3</accession>
<keyword evidence="1" id="KW-1133">Transmembrane helix</keyword>
<sequence length="86" mass="9528">ERDAFITLPGDMDNATEAPPDTPTHATFGIPDIIVVVVYFVFVLVVGIWSSIRASRGTVGGYFLAGRTMTWWPVRNHTSYLCHRCG</sequence>
<dbReference type="GO" id="GO:0005412">
    <property type="term" value="F:D-glucose:sodium symporter activity"/>
    <property type="evidence" value="ECO:0007669"/>
    <property type="project" value="TreeGrafter"/>
</dbReference>
<comment type="caution">
    <text evidence="2">The sequence shown here is derived from an EMBL/GenBank/DDBJ whole genome shotgun (WGS) entry which is preliminary data.</text>
</comment>
<proteinExistence type="predicted"/>